<evidence type="ECO:0008006" key="4">
    <source>
        <dbReference type="Google" id="ProtNLM"/>
    </source>
</evidence>
<gene>
    <name evidence="2" type="ORF">B0T15DRAFT_401575</name>
</gene>
<organism evidence="2 3">
    <name type="scientific">Chaetomium strumarium</name>
    <dbReference type="NCBI Taxonomy" id="1170767"/>
    <lineage>
        <taxon>Eukaryota</taxon>
        <taxon>Fungi</taxon>
        <taxon>Dikarya</taxon>
        <taxon>Ascomycota</taxon>
        <taxon>Pezizomycotina</taxon>
        <taxon>Sordariomycetes</taxon>
        <taxon>Sordariomycetidae</taxon>
        <taxon>Sordariales</taxon>
        <taxon>Chaetomiaceae</taxon>
        <taxon>Chaetomium</taxon>
    </lineage>
</organism>
<evidence type="ECO:0000256" key="1">
    <source>
        <dbReference type="SAM" id="MobiDB-lite"/>
    </source>
</evidence>
<keyword evidence="3" id="KW-1185">Reference proteome</keyword>
<dbReference type="GeneID" id="87883947"/>
<feature type="region of interest" description="Disordered" evidence="1">
    <location>
        <begin position="383"/>
        <end position="408"/>
    </location>
</feature>
<evidence type="ECO:0000313" key="2">
    <source>
        <dbReference type="EMBL" id="KAK3303134.1"/>
    </source>
</evidence>
<reference evidence="2" key="2">
    <citation type="submission" date="2023-06" db="EMBL/GenBank/DDBJ databases">
        <authorList>
            <consortium name="Lawrence Berkeley National Laboratory"/>
            <person name="Mondo S.J."/>
            <person name="Hensen N."/>
            <person name="Bonometti L."/>
            <person name="Westerberg I."/>
            <person name="Brannstrom I.O."/>
            <person name="Guillou S."/>
            <person name="Cros-Aarteil S."/>
            <person name="Calhoun S."/>
            <person name="Haridas S."/>
            <person name="Kuo A."/>
            <person name="Pangilinan J."/>
            <person name="Riley R."/>
            <person name="Labutti K."/>
            <person name="Andreopoulos B."/>
            <person name="Lipzen A."/>
            <person name="Chen C."/>
            <person name="Yanf M."/>
            <person name="Daum C."/>
            <person name="Ng V."/>
            <person name="Clum A."/>
            <person name="Steindorff A."/>
            <person name="Ohm R."/>
            <person name="Martin F."/>
            <person name="Silar P."/>
            <person name="Natvig D."/>
            <person name="Lalanne C."/>
            <person name="Gautier V."/>
            <person name="Ament-Velasquez S.L."/>
            <person name="Kruys A."/>
            <person name="Hutchinson M.I."/>
            <person name="Powell A.J."/>
            <person name="Barry K."/>
            <person name="Miller A.N."/>
            <person name="Grigoriev I.V."/>
            <person name="Debuchy R."/>
            <person name="Gladieux P."/>
            <person name="Thoren M.H."/>
            <person name="Johannesson H."/>
        </authorList>
    </citation>
    <scope>NUCLEOTIDE SEQUENCE</scope>
    <source>
        <strain evidence="2">CBS 333.67</strain>
    </source>
</reference>
<comment type="caution">
    <text evidence="2">The sequence shown here is derived from an EMBL/GenBank/DDBJ whole genome shotgun (WGS) entry which is preliminary data.</text>
</comment>
<dbReference type="AlphaFoldDB" id="A0AAJ0GNB6"/>
<protein>
    <recommendedName>
        <fullName evidence="4">Nuclear pore protein</fullName>
    </recommendedName>
</protein>
<dbReference type="RefSeq" id="XP_062718914.1">
    <property type="nucleotide sequence ID" value="XM_062865118.1"/>
</dbReference>
<proteinExistence type="predicted"/>
<dbReference type="Proteomes" id="UP001273166">
    <property type="component" value="Unassembled WGS sequence"/>
</dbReference>
<dbReference type="EMBL" id="JAUDZG010000006">
    <property type="protein sequence ID" value="KAK3303134.1"/>
    <property type="molecule type" value="Genomic_DNA"/>
</dbReference>
<accession>A0AAJ0GNB6</accession>
<evidence type="ECO:0000313" key="3">
    <source>
        <dbReference type="Proteomes" id="UP001273166"/>
    </source>
</evidence>
<sequence length="408" mass="44750">MTEEAQPETDLRVDQPALQTDTVVSYHEDADMCIRISESEGVKVLYKACAALVAAASPSLKALIASKNHDIPADGELVLDVADFGNDSYGLGIVLSIIHYKFHGIPTRPDVDQLCSIARVVEKCDCAHLLVPYMDKWVAGLEWHIVMKDDQNDDEKTLYLAWVFGEARYFAGMLPKVAHKAALSDTGVLLDTHGQPWHDHGLPPAVVELIAKTRYECLTKVMNSVGQPLSALLRGGEEALKFCRSKDAEAELRQACWQQQLGSLMSALATASLWPFPSVDQCLISVVEAGNDLQGIKVGRFRVPHTPPHLDSHISCGIRHKEAIKSAVEEDVPLTPWISQQLIAHAQKSGAFNEEVFKKIKGMEEAIAMLDSTIEGLAPDDRRSKQVMAVDDSVPDLNLGSPESELDK</sequence>
<reference evidence="2" key="1">
    <citation type="journal article" date="2023" name="Mol. Phylogenet. Evol.">
        <title>Genome-scale phylogeny and comparative genomics of the fungal order Sordariales.</title>
        <authorList>
            <person name="Hensen N."/>
            <person name="Bonometti L."/>
            <person name="Westerberg I."/>
            <person name="Brannstrom I.O."/>
            <person name="Guillou S."/>
            <person name="Cros-Aarteil S."/>
            <person name="Calhoun S."/>
            <person name="Haridas S."/>
            <person name="Kuo A."/>
            <person name="Mondo S."/>
            <person name="Pangilinan J."/>
            <person name="Riley R."/>
            <person name="LaButti K."/>
            <person name="Andreopoulos B."/>
            <person name="Lipzen A."/>
            <person name="Chen C."/>
            <person name="Yan M."/>
            <person name="Daum C."/>
            <person name="Ng V."/>
            <person name="Clum A."/>
            <person name="Steindorff A."/>
            <person name="Ohm R.A."/>
            <person name="Martin F."/>
            <person name="Silar P."/>
            <person name="Natvig D.O."/>
            <person name="Lalanne C."/>
            <person name="Gautier V."/>
            <person name="Ament-Velasquez S.L."/>
            <person name="Kruys A."/>
            <person name="Hutchinson M.I."/>
            <person name="Powell A.J."/>
            <person name="Barry K."/>
            <person name="Miller A.N."/>
            <person name="Grigoriev I.V."/>
            <person name="Debuchy R."/>
            <person name="Gladieux P."/>
            <person name="Hiltunen Thoren M."/>
            <person name="Johannesson H."/>
        </authorList>
    </citation>
    <scope>NUCLEOTIDE SEQUENCE</scope>
    <source>
        <strain evidence="2">CBS 333.67</strain>
    </source>
</reference>
<name>A0AAJ0GNB6_9PEZI</name>